<dbReference type="KEGG" id="sse:Ssed_2400"/>
<dbReference type="eggNOG" id="ENOG502ZNZZ">
    <property type="taxonomic scope" value="Bacteria"/>
</dbReference>
<name>A8FVY6_SHESH</name>
<dbReference type="EMBL" id="CP000821">
    <property type="protein sequence ID" value="ABV37009.1"/>
    <property type="molecule type" value="Genomic_DNA"/>
</dbReference>
<protein>
    <submittedName>
        <fullName evidence="1">Uncharacterized protein</fullName>
    </submittedName>
</protein>
<sequence>MLLLPFNLSTTRLNTNLVFCRTVAVLLIFRQKYVGGYSLNLRHLALSSALLVSLLWLTGCNLANHGSFVTQTFVANNEIEEQGLTNLGPVEGKSCQTAALYFIPQDDSTSTSAAIADAKGQREGTLFLTDVSIDDKLWLEFGYSVQCILVSATAYGVEP</sequence>
<gene>
    <name evidence="1" type="ordered locus">Ssed_2400</name>
</gene>
<reference evidence="1 2" key="1">
    <citation type="submission" date="2007-08" db="EMBL/GenBank/DDBJ databases">
        <title>Complete sequence of Shewanella sediminis HAW-EB3.</title>
        <authorList>
            <consortium name="US DOE Joint Genome Institute"/>
            <person name="Copeland A."/>
            <person name="Lucas S."/>
            <person name="Lapidus A."/>
            <person name="Barry K."/>
            <person name="Glavina del Rio T."/>
            <person name="Dalin E."/>
            <person name="Tice H."/>
            <person name="Pitluck S."/>
            <person name="Chertkov O."/>
            <person name="Brettin T."/>
            <person name="Bruce D."/>
            <person name="Detter J.C."/>
            <person name="Han C."/>
            <person name="Schmutz J."/>
            <person name="Larimer F."/>
            <person name="Land M."/>
            <person name="Hauser L."/>
            <person name="Kyrpides N."/>
            <person name="Kim E."/>
            <person name="Zhao J.-S."/>
            <person name="Richardson P."/>
        </authorList>
    </citation>
    <scope>NUCLEOTIDE SEQUENCE [LARGE SCALE GENOMIC DNA]</scope>
    <source>
        <strain evidence="1 2">HAW-EB3</strain>
    </source>
</reference>
<evidence type="ECO:0000313" key="2">
    <source>
        <dbReference type="Proteomes" id="UP000002015"/>
    </source>
</evidence>
<evidence type="ECO:0000313" key="1">
    <source>
        <dbReference type="EMBL" id="ABV37009.1"/>
    </source>
</evidence>
<dbReference type="Proteomes" id="UP000002015">
    <property type="component" value="Chromosome"/>
</dbReference>
<accession>A8FVY6</accession>
<dbReference type="AlphaFoldDB" id="A8FVY6"/>
<dbReference type="HOGENOM" id="CLU_1659546_0_0_6"/>
<keyword evidence="2" id="KW-1185">Reference proteome</keyword>
<organism evidence="1 2">
    <name type="scientific">Shewanella sediminis (strain HAW-EB3)</name>
    <dbReference type="NCBI Taxonomy" id="425104"/>
    <lineage>
        <taxon>Bacteria</taxon>
        <taxon>Pseudomonadati</taxon>
        <taxon>Pseudomonadota</taxon>
        <taxon>Gammaproteobacteria</taxon>
        <taxon>Alteromonadales</taxon>
        <taxon>Shewanellaceae</taxon>
        <taxon>Shewanella</taxon>
    </lineage>
</organism>
<proteinExistence type="predicted"/>
<dbReference type="STRING" id="425104.Ssed_2400"/>